<feature type="transmembrane region" description="Helical" evidence="1">
    <location>
        <begin position="73"/>
        <end position="91"/>
    </location>
</feature>
<proteinExistence type="predicted"/>
<name>A0AAW8RSF4_ENTAV</name>
<dbReference type="Proteomes" id="UP001260773">
    <property type="component" value="Unassembled WGS sequence"/>
</dbReference>
<keyword evidence="1" id="KW-0812">Transmembrane</keyword>
<dbReference type="EMBL" id="JARPWH010000007">
    <property type="protein sequence ID" value="MDT2401477.1"/>
    <property type="molecule type" value="Genomic_DNA"/>
</dbReference>
<keyword evidence="1" id="KW-0472">Membrane</keyword>
<keyword evidence="1" id="KW-1133">Transmembrane helix</keyword>
<comment type="caution">
    <text evidence="2">The sequence shown here is derived from an EMBL/GenBank/DDBJ whole genome shotgun (WGS) entry which is preliminary data.</text>
</comment>
<sequence>MKLNQKRKKQDKKPKKRRIASFVNKRVGRVRKYKQEQTDAFNKQKAYFASEETDEDRISNQYERDQEFLNSLFNVKIISLFIVLILFYLLIRRY</sequence>
<gene>
    <name evidence="2" type="ORF">P7D43_03770</name>
</gene>
<protein>
    <submittedName>
        <fullName evidence="2">Uncharacterized protein</fullName>
    </submittedName>
</protein>
<reference evidence="2" key="1">
    <citation type="submission" date="2023-03" db="EMBL/GenBank/DDBJ databases">
        <authorList>
            <person name="Shen W."/>
            <person name="Cai J."/>
        </authorList>
    </citation>
    <scope>NUCLEOTIDE SEQUENCE</scope>
    <source>
        <strain evidence="2">P33-2</strain>
    </source>
</reference>
<accession>A0AAW8RSF4</accession>
<dbReference type="RefSeq" id="WP_311860884.1">
    <property type="nucleotide sequence ID" value="NZ_JARPWD010000006.1"/>
</dbReference>
<organism evidence="2 3">
    <name type="scientific">Enterococcus avium</name>
    <name type="common">Streptococcus avium</name>
    <dbReference type="NCBI Taxonomy" id="33945"/>
    <lineage>
        <taxon>Bacteria</taxon>
        <taxon>Bacillati</taxon>
        <taxon>Bacillota</taxon>
        <taxon>Bacilli</taxon>
        <taxon>Lactobacillales</taxon>
        <taxon>Enterococcaceae</taxon>
        <taxon>Enterococcus</taxon>
    </lineage>
</organism>
<evidence type="ECO:0000313" key="2">
    <source>
        <dbReference type="EMBL" id="MDT2401477.1"/>
    </source>
</evidence>
<evidence type="ECO:0000256" key="1">
    <source>
        <dbReference type="SAM" id="Phobius"/>
    </source>
</evidence>
<evidence type="ECO:0000313" key="3">
    <source>
        <dbReference type="Proteomes" id="UP001260773"/>
    </source>
</evidence>
<dbReference type="AlphaFoldDB" id="A0AAW8RSF4"/>